<evidence type="ECO:0000313" key="1">
    <source>
        <dbReference type="EMBL" id="OWZ19449.1"/>
    </source>
</evidence>
<comment type="caution">
    <text evidence="1">The sequence shown here is derived from an EMBL/GenBank/DDBJ whole genome shotgun (WGS) entry which is preliminary data.</text>
</comment>
<keyword evidence="2" id="KW-1185">Reference proteome</keyword>
<dbReference type="EMBL" id="NBNE01000442">
    <property type="protein sequence ID" value="OWZ19449.1"/>
    <property type="molecule type" value="Genomic_DNA"/>
</dbReference>
<proteinExistence type="predicted"/>
<dbReference type="Proteomes" id="UP000198211">
    <property type="component" value="Unassembled WGS sequence"/>
</dbReference>
<dbReference type="AlphaFoldDB" id="A0A225WQU1"/>
<evidence type="ECO:0000313" key="2">
    <source>
        <dbReference type="Proteomes" id="UP000198211"/>
    </source>
</evidence>
<sequence>MGELSDEENSDVGGVELSEAVCNTVAQSKKAMATMKKLGWEYGKLIMYNISNPEKFGPDPIYANLYAGEHGPSDSVLAVGADRLALLFTSCRRNCGLKLPHRATAITRSRFHSEQGRSGRNSAVMVLLLLFGQLARVPDIDPWEVLRVIAPLIPRMLPPVRKGIAAH</sequence>
<gene>
    <name evidence="1" type="ORF">PHMEG_0006314</name>
</gene>
<dbReference type="OrthoDB" id="126874at2759"/>
<organism evidence="1 2">
    <name type="scientific">Phytophthora megakarya</name>
    <dbReference type="NCBI Taxonomy" id="4795"/>
    <lineage>
        <taxon>Eukaryota</taxon>
        <taxon>Sar</taxon>
        <taxon>Stramenopiles</taxon>
        <taxon>Oomycota</taxon>
        <taxon>Peronosporomycetes</taxon>
        <taxon>Peronosporales</taxon>
        <taxon>Peronosporaceae</taxon>
        <taxon>Phytophthora</taxon>
    </lineage>
</organism>
<reference evidence="2" key="1">
    <citation type="submission" date="2017-03" db="EMBL/GenBank/DDBJ databases">
        <title>Phytopthora megakarya and P. palmivora, two closely related causual agents of cacao black pod achieved similar genome size and gene model numbers by different mechanisms.</title>
        <authorList>
            <person name="Ali S."/>
            <person name="Shao J."/>
            <person name="Larry D.J."/>
            <person name="Kronmiller B."/>
            <person name="Shen D."/>
            <person name="Strem M.D."/>
            <person name="Melnick R.L."/>
            <person name="Guiltinan M.J."/>
            <person name="Tyler B.M."/>
            <person name="Meinhardt L.W."/>
            <person name="Bailey B.A."/>
        </authorList>
    </citation>
    <scope>NUCLEOTIDE SEQUENCE [LARGE SCALE GENOMIC DNA]</scope>
    <source>
        <strain evidence="2">zdho120</strain>
    </source>
</reference>
<name>A0A225WQU1_9STRA</name>
<protein>
    <submittedName>
        <fullName evidence="1">Uncharacterized protein</fullName>
    </submittedName>
</protein>
<accession>A0A225WQU1</accession>